<dbReference type="Proteomes" id="UP001552299">
    <property type="component" value="Unassembled WGS sequence"/>
</dbReference>
<comment type="caution">
    <text evidence="2">The sequence shown here is derived from an EMBL/GenBank/DDBJ whole genome shotgun (WGS) entry which is preliminary data.</text>
</comment>
<feature type="region of interest" description="Disordered" evidence="1">
    <location>
        <begin position="167"/>
        <end position="206"/>
    </location>
</feature>
<accession>A0ABD0VCL9</accession>
<keyword evidence="3" id="KW-1185">Reference proteome</keyword>
<organism evidence="2 3">
    <name type="scientific">Dendrobium thyrsiflorum</name>
    <name type="common">Pinecone-like raceme dendrobium</name>
    <name type="synonym">Orchid</name>
    <dbReference type="NCBI Taxonomy" id="117978"/>
    <lineage>
        <taxon>Eukaryota</taxon>
        <taxon>Viridiplantae</taxon>
        <taxon>Streptophyta</taxon>
        <taxon>Embryophyta</taxon>
        <taxon>Tracheophyta</taxon>
        <taxon>Spermatophyta</taxon>
        <taxon>Magnoliopsida</taxon>
        <taxon>Liliopsida</taxon>
        <taxon>Asparagales</taxon>
        <taxon>Orchidaceae</taxon>
        <taxon>Epidendroideae</taxon>
        <taxon>Malaxideae</taxon>
        <taxon>Dendrobiinae</taxon>
        <taxon>Dendrobium</taxon>
    </lineage>
</organism>
<dbReference type="AlphaFoldDB" id="A0ABD0VCL9"/>
<evidence type="ECO:0000313" key="3">
    <source>
        <dbReference type="Proteomes" id="UP001552299"/>
    </source>
</evidence>
<proteinExistence type="predicted"/>
<sequence>MREEFTESGVWDFRTAIRRSSRAGQSSPLAEFSLDSNLDPVLRSGAAVGGLLSSTTFVSIAEILLDNNLYNLENLNNSRRRALDSNRRIYSSKTVDFPLLEFQDSKLLRLIRIAYFKALTIRSVDVEYIFKLLDGVIDGIGEHLMVYALRHASEQTVQMTDAKKEVNNHNWTHGPPMRMASRASTLPKRQMKQSGEMLRSLKIPQN</sequence>
<dbReference type="EMBL" id="JANQDX010000006">
    <property type="protein sequence ID" value="KAL0922809.1"/>
    <property type="molecule type" value="Genomic_DNA"/>
</dbReference>
<protein>
    <submittedName>
        <fullName evidence="2">Uncharacterized protein</fullName>
    </submittedName>
</protein>
<evidence type="ECO:0000313" key="2">
    <source>
        <dbReference type="EMBL" id="KAL0922809.1"/>
    </source>
</evidence>
<name>A0ABD0VCL9_DENTH</name>
<evidence type="ECO:0000256" key="1">
    <source>
        <dbReference type="SAM" id="MobiDB-lite"/>
    </source>
</evidence>
<reference evidence="2 3" key="1">
    <citation type="journal article" date="2024" name="Plant Biotechnol. J.">
        <title>Dendrobium thyrsiflorum genome and its molecular insights into genes involved in important horticultural traits.</title>
        <authorList>
            <person name="Chen B."/>
            <person name="Wang J.Y."/>
            <person name="Zheng P.J."/>
            <person name="Li K.L."/>
            <person name="Liang Y.M."/>
            <person name="Chen X.F."/>
            <person name="Zhang C."/>
            <person name="Zhao X."/>
            <person name="He X."/>
            <person name="Zhang G.Q."/>
            <person name="Liu Z.J."/>
            <person name="Xu Q."/>
        </authorList>
    </citation>
    <scope>NUCLEOTIDE SEQUENCE [LARGE SCALE GENOMIC DNA]</scope>
    <source>
        <strain evidence="2">GZMU011</strain>
    </source>
</reference>
<gene>
    <name evidence="2" type="ORF">M5K25_006831</name>
</gene>